<feature type="domain" description="ABC transporter" evidence="5">
    <location>
        <begin position="10"/>
        <end position="251"/>
    </location>
</feature>
<evidence type="ECO:0000256" key="2">
    <source>
        <dbReference type="ARBA" id="ARBA00022475"/>
    </source>
</evidence>
<dbReference type="InterPro" id="IPR027417">
    <property type="entry name" value="P-loop_NTPase"/>
</dbReference>
<sequence>MNKNEDDYILQAKGLSKQFRGFYAVKGVDLRVRRHTIHALIGPNGAGKTTCFNLLTTFLKPTEGTIVFNGRHIEKSDPASVADSGLVRSFQISAVFSQMTVLENVRVALQRKTRWNYAFWRNQNVLHVLDDRARELLDMVGLTRWADAPAGDLSYGRKRVLELVTTIALEPELILLDEPMAGLGHEDIEPVMQMIQRVAKGRTVLMVEHNMKVIAELCDQVTVLQSGQVLAEGTYAQVSTDPRVIEAYVGGAHV</sequence>
<proteinExistence type="predicted"/>
<keyword evidence="4 6" id="KW-0067">ATP-binding</keyword>
<dbReference type="InterPro" id="IPR032823">
    <property type="entry name" value="BCA_ABC_TP_C"/>
</dbReference>
<evidence type="ECO:0000256" key="4">
    <source>
        <dbReference type="ARBA" id="ARBA00022840"/>
    </source>
</evidence>
<dbReference type="PANTHER" id="PTHR45772:SF3">
    <property type="entry name" value="ABC TRANSPORTER ATP-BINDING PROTEIN"/>
    <property type="match status" value="1"/>
</dbReference>
<keyword evidence="3" id="KW-0547">Nucleotide-binding</keyword>
<dbReference type="EMBL" id="JBEPSH010000004">
    <property type="protein sequence ID" value="MET4577103.1"/>
    <property type="molecule type" value="Genomic_DNA"/>
</dbReference>
<evidence type="ECO:0000313" key="7">
    <source>
        <dbReference type="Proteomes" id="UP001549320"/>
    </source>
</evidence>
<keyword evidence="2" id="KW-0472">Membrane</keyword>
<organism evidence="6 7">
    <name type="scientific">Ottowia thiooxydans</name>
    <dbReference type="NCBI Taxonomy" id="219182"/>
    <lineage>
        <taxon>Bacteria</taxon>
        <taxon>Pseudomonadati</taxon>
        <taxon>Pseudomonadota</taxon>
        <taxon>Betaproteobacteria</taxon>
        <taxon>Burkholderiales</taxon>
        <taxon>Comamonadaceae</taxon>
        <taxon>Ottowia</taxon>
    </lineage>
</organism>
<keyword evidence="1" id="KW-0813">Transport</keyword>
<dbReference type="InterPro" id="IPR051120">
    <property type="entry name" value="ABC_AA/LPS_Transport"/>
</dbReference>
<dbReference type="SUPFAM" id="SSF52540">
    <property type="entry name" value="P-loop containing nucleoside triphosphate hydrolases"/>
    <property type="match status" value="1"/>
</dbReference>
<dbReference type="SMART" id="SM00382">
    <property type="entry name" value="AAA"/>
    <property type="match status" value="1"/>
</dbReference>
<dbReference type="InterPro" id="IPR003593">
    <property type="entry name" value="AAA+_ATPase"/>
</dbReference>
<accession>A0ABV2Q7T9</accession>
<dbReference type="GO" id="GO:0005524">
    <property type="term" value="F:ATP binding"/>
    <property type="evidence" value="ECO:0007669"/>
    <property type="project" value="UniProtKB-KW"/>
</dbReference>
<gene>
    <name evidence="6" type="ORF">ABIE13_002214</name>
</gene>
<dbReference type="CDD" id="cd03219">
    <property type="entry name" value="ABC_Mj1267_LivG_branched"/>
    <property type="match status" value="1"/>
</dbReference>
<comment type="caution">
    <text evidence="6">The sequence shown here is derived from an EMBL/GenBank/DDBJ whole genome shotgun (WGS) entry which is preliminary data.</text>
</comment>
<dbReference type="Gene3D" id="3.40.50.300">
    <property type="entry name" value="P-loop containing nucleotide triphosphate hydrolases"/>
    <property type="match status" value="1"/>
</dbReference>
<evidence type="ECO:0000256" key="1">
    <source>
        <dbReference type="ARBA" id="ARBA00022448"/>
    </source>
</evidence>
<dbReference type="InterPro" id="IPR003439">
    <property type="entry name" value="ABC_transporter-like_ATP-bd"/>
</dbReference>
<dbReference type="PROSITE" id="PS50893">
    <property type="entry name" value="ABC_TRANSPORTER_2"/>
    <property type="match status" value="1"/>
</dbReference>
<dbReference type="Proteomes" id="UP001549320">
    <property type="component" value="Unassembled WGS sequence"/>
</dbReference>
<dbReference type="Pfam" id="PF12399">
    <property type="entry name" value="BCA_ABC_TP_C"/>
    <property type="match status" value="1"/>
</dbReference>
<dbReference type="RefSeq" id="WP_354443209.1">
    <property type="nucleotide sequence ID" value="NZ_JBEPSH010000004.1"/>
</dbReference>
<reference evidence="6 7" key="1">
    <citation type="submission" date="2024-06" db="EMBL/GenBank/DDBJ databases">
        <title>Sorghum-associated microbial communities from plants grown in Nebraska, USA.</title>
        <authorList>
            <person name="Schachtman D."/>
        </authorList>
    </citation>
    <scope>NUCLEOTIDE SEQUENCE [LARGE SCALE GENOMIC DNA]</scope>
    <source>
        <strain evidence="6 7">2709</strain>
    </source>
</reference>
<keyword evidence="2" id="KW-1003">Cell membrane</keyword>
<evidence type="ECO:0000256" key="3">
    <source>
        <dbReference type="ARBA" id="ARBA00022741"/>
    </source>
</evidence>
<dbReference type="Pfam" id="PF00005">
    <property type="entry name" value="ABC_tran"/>
    <property type="match status" value="1"/>
</dbReference>
<evidence type="ECO:0000313" key="6">
    <source>
        <dbReference type="EMBL" id="MET4577103.1"/>
    </source>
</evidence>
<protein>
    <submittedName>
        <fullName evidence="6">Branched-chain amino acid transport system ATP-binding protein</fullName>
    </submittedName>
</protein>
<name>A0ABV2Q7T9_9BURK</name>
<evidence type="ECO:0000259" key="5">
    <source>
        <dbReference type="PROSITE" id="PS50893"/>
    </source>
</evidence>
<dbReference type="PANTHER" id="PTHR45772">
    <property type="entry name" value="CONSERVED COMPONENT OF ABC TRANSPORTER FOR NATURAL AMINO ACIDS-RELATED"/>
    <property type="match status" value="1"/>
</dbReference>
<keyword evidence="7" id="KW-1185">Reference proteome</keyword>